<evidence type="ECO:0000256" key="7">
    <source>
        <dbReference type="ARBA" id="ARBA00023242"/>
    </source>
</evidence>
<accession>A0ABP1E925</accession>
<evidence type="ECO:0000256" key="3">
    <source>
        <dbReference type="ARBA" id="ARBA00022448"/>
    </source>
</evidence>
<feature type="domain" description="Importin N-terminal" evidence="8">
    <location>
        <begin position="27"/>
        <end position="98"/>
    </location>
</feature>
<evidence type="ECO:0000256" key="6">
    <source>
        <dbReference type="ARBA" id="ARBA00022927"/>
    </source>
</evidence>
<evidence type="ECO:0000256" key="2">
    <source>
        <dbReference type="ARBA" id="ARBA00004496"/>
    </source>
</evidence>
<dbReference type="InterPro" id="IPR057672">
    <property type="entry name" value="TPR_IPO4/5"/>
</dbReference>
<dbReference type="PANTHER" id="PTHR10527">
    <property type="entry name" value="IMPORTIN BETA"/>
    <property type="match status" value="1"/>
</dbReference>
<dbReference type="Gene3D" id="1.25.10.10">
    <property type="entry name" value="Leucine-rich Repeat Variant"/>
    <property type="match status" value="1"/>
</dbReference>
<dbReference type="SUPFAM" id="SSF48371">
    <property type="entry name" value="ARM repeat"/>
    <property type="match status" value="2"/>
</dbReference>
<gene>
    <name evidence="9" type="ORF">GFSPODELE1_LOCUS10387</name>
</gene>
<dbReference type="Proteomes" id="UP001497453">
    <property type="component" value="Chromosome 8"/>
</dbReference>
<keyword evidence="5" id="KW-0677">Repeat</keyword>
<organism evidence="9 10">
    <name type="scientific">Somion occarium</name>
    <dbReference type="NCBI Taxonomy" id="3059160"/>
    <lineage>
        <taxon>Eukaryota</taxon>
        <taxon>Fungi</taxon>
        <taxon>Dikarya</taxon>
        <taxon>Basidiomycota</taxon>
        <taxon>Agaricomycotina</taxon>
        <taxon>Agaricomycetes</taxon>
        <taxon>Polyporales</taxon>
        <taxon>Cerrenaceae</taxon>
        <taxon>Somion</taxon>
    </lineage>
</organism>
<evidence type="ECO:0000256" key="5">
    <source>
        <dbReference type="ARBA" id="ARBA00022737"/>
    </source>
</evidence>
<sequence length="1080" mass="118668">MDPNFVQGLHHLLVQSTANDTVQLKAATAQLNREYYKHPACIPALASILASSPEQSIRQLSAVELRKRISQNSGDLWIQVSQEERNLIKTKLPEIVLSEPSKLVRHSAARVIAAIAGIEMPLGTWNELLPFLQSTCVSPQVAHREVGIYILYTVFENIVEGFENHLQNFFKLFESLLQDPESIEVRVTTVKALGTIAQYLDIDDKADIKAFQYLLPSMINVIGQCVESGDEIGARQLFDVLETLLILEIPILGPHIPQLVEFLLRCGSNRNYDNEIRVQALNALNWTIQYKRAKVQSHGLAPTLLEGLMPITTEEEPEDIDEDAPSRSALRIIDGLATNLPPNQVFPALRQLIQQYFSSADPNQRRGAMLALGVSVEGCSEFMTPLMGQVWPVVEAGLRDQDASVRKASCIAVSCLCEWLEEECTAKHATLIPTIMQLVNDPATQRTACTALDALLEVSHNVIEQYLPLIMERLAGLLETAPIAVKSVIIGAIGSAAHASRDRFLPYFQPTMERLQHFLILTGEGEEQELRGITMDAVGTFAEAVGKDVFRPYFSDMMKQAFEGMQLGSARLRECSFLFFGVMAKVFEDEFAPYLPNVVPALVQSLEQNEQGDETASLSSNPETVAAFASGSTPATAIKIEEGVNGEIDIEDLSYDLDKLLDVNSTICIEKEIAADTIGVLMNATRHHFLPYIEKCTVELVGQLPHYYDGIRKSATDSLLEIVRTFYELSGGSDWQPGAANVGYLDPRVKELIGHILPPLLDMYESEDNKKVVAGLCIGLAETINKVGPAFLNGKAEQLANIAMQVLDQKAVCQQDPDQDETDEAPEDTAEYDSILISSAGDLVASLANALGPDFSQAFPTFFALIAKYYKKNRSLSDRSSAIGCLAEIIAGMKSAVTPHTEALLDLFYRALSDPESEVQTNAAFAAGLLVEHSEMDLSPQYLHLLAALRPLFAVTPDSPSGRFNARDNAVGAVARLIARNTAAVPLDQVLPVFFDALPLKHDFLENRPVFKAIFHLFATQPQVLSPYLDKLLQVFAYVLDPSGPDQVGDEVRAELIRLIALINSEQPAKVQAAGLTAFL</sequence>
<reference evidence="10" key="1">
    <citation type="submission" date="2024-04" db="EMBL/GenBank/DDBJ databases">
        <authorList>
            <person name="Shaw F."/>
            <person name="Minotto A."/>
        </authorList>
    </citation>
    <scope>NUCLEOTIDE SEQUENCE [LARGE SCALE GENOMIC DNA]</scope>
</reference>
<evidence type="ECO:0000313" key="10">
    <source>
        <dbReference type="Proteomes" id="UP001497453"/>
    </source>
</evidence>
<name>A0ABP1E925_9APHY</name>
<dbReference type="Pfam" id="PF03810">
    <property type="entry name" value="IBN_N"/>
    <property type="match status" value="1"/>
</dbReference>
<dbReference type="PROSITE" id="PS50166">
    <property type="entry name" value="IMPORTIN_B_NT"/>
    <property type="match status" value="1"/>
</dbReference>
<dbReference type="InterPro" id="IPR016024">
    <property type="entry name" value="ARM-type_fold"/>
</dbReference>
<keyword evidence="6" id="KW-0653">Protein transport</keyword>
<keyword evidence="10" id="KW-1185">Reference proteome</keyword>
<dbReference type="Pfam" id="PF25780">
    <property type="entry name" value="TPR_IPO5"/>
    <property type="match status" value="1"/>
</dbReference>
<keyword evidence="7" id="KW-0539">Nucleus</keyword>
<protein>
    <recommendedName>
        <fullName evidence="8">Importin N-terminal domain-containing protein</fullName>
    </recommendedName>
</protein>
<dbReference type="SMART" id="SM00913">
    <property type="entry name" value="IBN_N"/>
    <property type="match status" value="1"/>
</dbReference>
<keyword evidence="3" id="KW-0813">Transport</keyword>
<evidence type="ECO:0000256" key="1">
    <source>
        <dbReference type="ARBA" id="ARBA00004123"/>
    </source>
</evidence>
<proteinExistence type="predicted"/>
<evidence type="ECO:0000313" key="9">
    <source>
        <dbReference type="EMBL" id="CAL1715707.1"/>
    </source>
</evidence>
<dbReference type="InterPro" id="IPR040122">
    <property type="entry name" value="Importin_beta"/>
</dbReference>
<dbReference type="EMBL" id="OZ037951">
    <property type="protein sequence ID" value="CAL1715707.1"/>
    <property type="molecule type" value="Genomic_DNA"/>
</dbReference>
<comment type="subcellular location">
    <subcellularLocation>
        <location evidence="2">Cytoplasm</location>
    </subcellularLocation>
    <subcellularLocation>
        <location evidence="1">Nucleus</location>
    </subcellularLocation>
</comment>
<dbReference type="InterPro" id="IPR011989">
    <property type="entry name" value="ARM-like"/>
</dbReference>
<evidence type="ECO:0000259" key="8">
    <source>
        <dbReference type="PROSITE" id="PS50166"/>
    </source>
</evidence>
<dbReference type="InterPro" id="IPR001494">
    <property type="entry name" value="Importin-beta_N"/>
</dbReference>
<keyword evidence="4" id="KW-0963">Cytoplasm</keyword>
<dbReference type="Pfam" id="PF13513">
    <property type="entry name" value="HEAT_EZ"/>
    <property type="match status" value="1"/>
</dbReference>
<evidence type="ECO:0000256" key="4">
    <source>
        <dbReference type="ARBA" id="ARBA00022490"/>
    </source>
</evidence>